<feature type="compositionally biased region" description="Basic residues" evidence="9">
    <location>
        <begin position="172"/>
        <end position="181"/>
    </location>
</feature>
<dbReference type="OrthoDB" id="5327538at2759"/>
<proteinExistence type="predicted"/>
<evidence type="ECO:0000256" key="6">
    <source>
        <dbReference type="ARBA" id="ARBA00022840"/>
    </source>
</evidence>
<evidence type="ECO:0000256" key="4">
    <source>
        <dbReference type="ARBA" id="ARBA00022741"/>
    </source>
</evidence>
<dbReference type="InParanoid" id="A0A4S2MWH9"/>
<keyword evidence="2" id="KW-0723">Serine/threonine-protein kinase</keyword>
<feature type="domain" description="Serine/threonine-protein kinase haspin C-terminal" evidence="10">
    <location>
        <begin position="242"/>
        <end position="341"/>
    </location>
</feature>
<evidence type="ECO:0000313" key="11">
    <source>
        <dbReference type="EMBL" id="TGZ80914.1"/>
    </source>
</evidence>
<dbReference type="Proteomes" id="UP000298138">
    <property type="component" value="Unassembled WGS sequence"/>
</dbReference>
<reference evidence="11 12" key="1">
    <citation type="submission" date="2019-04" db="EMBL/GenBank/DDBJ databases">
        <title>Comparative genomics and transcriptomics to analyze fruiting body development in filamentous ascomycetes.</title>
        <authorList>
            <consortium name="DOE Joint Genome Institute"/>
            <person name="Lutkenhaus R."/>
            <person name="Traeger S."/>
            <person name="Breuer J."/>
            <person name="Kuo A."/>
            <person name="Lipzen A."/>
            <person name="Pangilinan J."/>
            <person name="Dilworth D."/>
            <person name="Sandor L."/>
            <person name="Poggeler S."/>
            <person name="Barry K."/>
            <person name="Grigoriev I.V."/>
            <person name="Nowrousian M."/>
        </authorList>
    </citation>
    <scope>NUCLEOTIDE SEQUENCE [LARGE SCALE GENOMIC DNA]</scope>
    <source>
        <strain evidence="11 12">CBS 389.68</strain>
    </source>
</reference>
<dbReference type="GO" id="GO:0035556">
    <property type="term" value="P:intracellular signal transduction"/>
    <property type="evidence" value="ECO:0007669"/>
    <property type="project" value="TreeGrafter"/>
</dbReference>
<dbReference type="SUPFAM" id="SSF56112">
    <property type="entry name" value="Protein kinase-like (PK-like)"/>
    <property type="match status" value="1"/>
</dbReference>
<dbReference type="InterPro" id="IPR011009">
    <property type="entry name" value="Kinase-like_dom_sf"/>
</dbReference>
<dbReference type="AlphaFoldDB" id="A0A4S2MWH9"/>
<evidence type="ECO:0000256" key="2">
    <source>
        <dbReference type="ARBA" id="ARBA00022527"/>
    </source>
</evidence>
<evidence type="ECO:0000256" key="7">
    <source>
        <dbReference type="ARBA" id="ARBA00047899"/>
    </source>
</evidence>
<dbReference type="STRING" id="341454.A0A4S2MWH9"/>
<evidence type="ECO:0000256" key="3">
    <source>
        <dbReference type="ARBA" id="ARBA00022679"/>
    </source>
</evidence>
<dbReference type="Gene3D" id="1.10.510.10">
    <property type="entry name" value="Transferase(Phosphotransferase) domain 1"/>
    <property type="match status" value="1"/>
</dbReference>
<dbReference type="GO" id="GO:0072354">
    <property type="term" value="F:histone H3T3 kinase activity"/>
    <property type="evidence" value="ECO:0007669"/>
    <property type="project" value="TreeGrafter"/>
</dbReference>
<name>A0A4S2MWH9_9PEZI</name>
<protein>
    <recommendedName>
        <fullName evidence="1">non-specific serine/threonine protein kinase</fullName>
        <ecNumber evidence="1">2.7.11.1</ecNumber>
    </recommendedName>
</protein>
<evidence type="ECO:0000256" key="8">
    <source>
        <dbReference type="ARBA" id="ARBA00048679"/>
    </source>
</evidence>
<feature type="region of interest" description="Disordered" evidence="9">
    <location>
        <begin position="172"/>
        <end position="192"/>
    </location>
</feature>
<dbReference type="EC" id="2.7.11.1" evidence="1"/>
<evidence type="ECO:0000313" key="12">
    <source>
        <dbReference type="Proteomes" id="UP000298138"/>
    </source>
</evidence>
<keyword evidence="6" id="KW-0067">ATP-binding</keyword>
<dbReference type="GO" id="GO:0000278">
    <property type="term" value="P:mitotic cell cycle"/>
    <property type="evidence" value="ECO:0007669"/>
    <property type="project" value="TreeGrafter"/>
</dbReference>
<evidence type="ECO:0000256" key="1">
    <source>
        <dbReference type="ARBA" id="ARBA00012513"/>
    </source>
</evidence>
<dbReference type="SMART" id="SM01331">
    <property type="entry name" value="DUF3635"/>
    <property type="match status" value="1"/>
</dbReference>
<keyword evidence="3" id="KW-0808">Transferase</keyword>
<evidence type="ECO:0000259" key="10">
    <source>
        <dbReference type="SMART" id="SM01331"/>
    </source>
</evidence>
<comment type="catalytic activity">
    <reaction evidence="7">
        <text>L-threonyl-[protein] + ATP = O-phospho-L-threonyl-[protein] + ADP + H(+)</text>
        <dbReference type="Rhea" id="RHEA:46608"/>
        <dbReference type="Rhea" id="RHEA-COMP:11060"/>
        <dbReference type="Rhea" id="RHEA-COMP:11605"/>
        <dbReference type="ChEBI" id="CHEBI:15378"/>
        <dbReference type="ChEBI" id="CHEBI:30013"/>
        <dbReference type="ChEBI" id="CHEBI:30616"/>
        <dbReference type="ChEBI" id="CHEBI:61977"/>
        <dbReference type="ChEBI" id="CHEBI:456216"/>
        <dbReference type="EC" id="2.7.11.1"/>
    </reaction>
</comment>
<dbReference type="Gene3D" id="3.30.200.20">
    <property type="entry name" value="Phosphorylase Kinase, domain 1"/>
    <property type="match status" value="1"/>
</dbReference>
<accession>A0A4S2MWH9</accession>
<dbReference type="PANTHER" id="PTHR24419:SF18">
    <property type="entry name" value="SERINE_THREONINE-PROTEIN KINASE HASPIN"/>
    <property type="match status" value="1"/>
</dbReference>
<dbReference type="Pfam" id="PF12330">
    <property type="entry name" value="Haspin_kinase"/>
    <property type="match status" value="1"/>
</dbReference>
<keyword evidence="4" id="KW-0547">Nucleotide-binding</keyword>
<keyword evidence="12" id="KW-1185">Reference proteome</keyword>
<dbReference type="GO" id="GO:0005524">
    <property type="term" value="F:ATP binding"/>
    <property type="evidence" value="ECO:0007669"/>
    <property type="project" value="UniProtKB-KW"/>
</dbReference>
<dbReference type="PANTHER" id="PTHR24419">
    <property type="entry name" value="INTERLEUKIN-1 RECEPTOR-ASSOCIATED KINASE"/>
    <property type="match status" value="1"/>
</dbReference>
<keyword evidence="5" id="KW-0418">Kinase</keyword>
<organism evidence="11 12">
    <name type="scientific">Ascodesmis nigricans</name>
    <dbReference type="NCBI Taxonomy" id="341454"/>
    <lineage>
        <taxon>Eukaryota</taxon>
        <taxon>Fungi</taxon>
        <taxon>Dikarya</taxon>
        <taxon>Ascomycota</taxon>
        <taxon>Pezizomycotina</taxon>
        <taxon>Pezizomycetes</taxon>
        <taxon>Pezizales</taxon>
        <taxon>Ascodesmidaceae</taxon>
        <taxon>Ascodesmis</taxon>
    </lineage>
</organism>
<sequence>MNSVERDAVIKKLGEASYSEVFLQTPTDCEQDPIVLKIIPFGKEEQCEISQIIQEVRITKAMGEIEGYIGFRGAYVTRGFFPNILIDEWDLYDEEYGSENERPDFYDEDQLFAIIMLEMGGSDLEHTDLNGWEDAFDVFFQTAVALARGEKRRQFEHRDLHFGNIVIRRKPQALPTRKKPRTPTSGESDPSALLENLSLNTPSAPRESNLKVAMIDYTLSRAHCGPSSNTSEFIEFAPLDDPALFTGKGNYQFDIYRFMKNHVTSLAPCAPDGSDGSEESIEWNVFAPMTNVFWLHYLTDILMNKKGIPRPAARGRFKTSEEERDFYRKVETVGRRINPRKKMLDPGKEIGSAVELVEWAVKEGLFPEVEI</sequence>
<evidence type="ECO:0000256" key="5">
    <source>
        <dbReference type="ARBA" id="ARBA00022777"/>
    </source>
</evidence>
<dbReference type="GO" id="GO:0005634">
    <property type="term" value="C:nucleus"/>
    <property type="evidence" value="ECO:0007669"/>
    <property type="project" value="TreeGrafter"/>
</dbReference>
<dbReference type="GO" id="GO:0005737">
    <property type="term" value="C:cytoplasm"/>
    <property type="evidence" value="ECO:0007669"/>
    <property type="project" value="TreeGrafter"/>
</dbReference>
<comment type="catalytic activity">
    <reaction evidence="8">
        <text>L-seryl-[protein] + ATP = O-phospho-L-seryl-[protein] + ADP + H(+)</text>
        <dbReference type="Rhea" id="RHEA:17989"/>
        <dbReference type="Rhea" id="RHEA-COMP:9863"/>
        <dbReference type="Rhea" id="RHEA-COMP:11604"/>
        <dbReference type="ChEBI" id="CHEBI:15378"/>
        <dbReference type="ChEBI" id="CHEBI:29999"/>
        <dbReference type="ChEBI" id="CHEBI:30616"/>
        <dbReference type="ChEBI" id="CHEBI:83421"/>
        <dbReference type="ChEBI" id="CHEBI:456216"/>
        <dbReference type="EC" id="2.7.11.1"/>
    </reaction>
</comment>
<gene>
    <name evidence="11" type="ORF">EX30DRAFT_306952</name>
</gene>
<dbReference type="EMBL" id="ML220122">
    <property type="protein sequence ID" value="TGZ80914.1"/>
    <property type="molecule type" value="Genomic_DNA"/>
</dbReference>
<dbReference type="InterPro" id="IPR024604">
    <property type="entry name" value="GSG2_C"/>
</dbReference>
<evidence type="ECO:0000256" key="9">
    <source>
        <dbReference type="SAM" id="MobiDB-lite"/>
    </source>
</evidence>